<dbReference type="Pfam" id="PF13977">
    <property type="entry name" value="TetR_C_6"/>
    <property type="match status" value="1"/>
</dbReference>
<feature type="domain" description="HTH tetR-type" evidence="6">
    <location>
        <begin position="8"/>
        <end position="68"/>
    </location>
</feature>
<dbReference type="PROSITE" id="PS50977">
    <property type="entry name" value="HTH_TETR_2"/>
    <property type="match status" value="1"/>
</dbReference>
<dbReference type="SUPFAM" id="SSF46689">
    <property type="entry name" value="Homeodomain-like"/>
    <property type="match status" value="1"/>
</dbReference>
<evidence type="ECO:0000313" key="8">
    <source>
        <dbReference type="Proteomes" id="UP000187412"/>
    </source>
</evidence>
<evidence type="ECO:0000256" key="3">
    <source>
        <dbReference type="ARBA" id="ARBA00023125"/>
    </source>
</evidence>
<accession>A0ABX3H2Y0</accession>
<organism evidence="7 8">
    <name type="scientific">Paenibacillus borealis</name>
    <dbReference type="NCBI Taxonomy" id="160799"/>
    <lineage>
        <taxon>Bacteria</taxon>
        <taxon>Bacillati</taxon>
        <taxon>Bacillota</taxon>
        <taxon>Bacilli</taxon>
        <taxon>Bacillales</taxon>
        <taxon>Paenibacillaceae</taxon>
        <taxon>Paenibacillus</taxon>
    </lineage>
</organism>
<sequence length="196" mass="22412">MPKIVNHEERRQQLAEAAWRIIRREGMEAVSVRSVASEADMSLGSLRHYFATQSELLAFSMKMVSDRVNARMEAMEFTDHPLQDIERFIRELMPLDEERSVEAEVWLAFSVKAVTDPELQVLKQEVHNAMYDGFNQAIEYLAARGLLKEGLDLRAEAMALHALVDGLVLHHISQPEQVTQKDLSTLVTYHLRGLLQ</sequence>
<dbReference type="SUPFAM" id="SSF48498">
    <property type="entry name" value="Tetracyclin repressor-like, C-terminal domain"/>
    <property type="match status" value="1"/>
</dbReference>
<name>A0ABX3H2Y0_PAEBO</name>
<keyword evidence="8" id="KW-1185">Reference proteome</keyword>
<proteinExistence type="predicted"/>
<dbReference type="Proteomes" id="UP000187412">
    <property type="component" value="Unassembled WGS sequence"/>
</dbReference>
<evidence type="ECO:0000256" key="1">
    <source>
        <dbReference type="ARBA" id="ARBA00022491"/>
    </source>
</evidence>
<dbReference type="RefSeq" id="WP_076112697.1">
    <property type="nucleotide sequence ID" value="NZ_MPTB01000030.1"/>
</dbReference>
<keyword evidence="1" id="KW-0678">Repressor</keyword>
<dbReference type="InterPro" id="IPR009057">
    <property type="entry name" value="Homeodomain-like_sf"/>
</dbReference>
<reference evidence="7 8" key="1">
    <citation type="submission" date="2016-10" db="EMBL/GenBank/DDBJ databases">
        <title>Paenibacillus species isolates.</title>
        <authorList>
            <person name="Beno S.M."/>
        </authorList>
    </citation>
    <scope>NUCLEOTIDE SEQUENCE [LARGE SCALE GENOMIC DNA]</scope>
    <source>
        <strain evidence="7 8">FSL H7-0744</strain>
    </source>
</reference>
<dbReference type="InterPro" id="IPR036271">
    <property type="entry name" value="Tet_transcr_reg_TetR-rel_C_sf"/>
</dbReference>
<evidence type="ECO:0000256" key="5">
    <source>
        <dbReference type="PROSITE-ProRule" id="PRU00335"/>
    </source>
</evidence>
<dbReference type="EMBL" id="MPTB01000030">
    <property type="protein sequence ID" value="OMD44712.1"/>
    <property type="molecule type" value="Genomic_DNA"/>
</dbReference>
<comment type="caution">
    <text evidence="7">The sequence shown here is derived from an EMBL/GenBank/DDBJ whole genome shotgun (WGS) entry which is preliminary data.</text>
</comment>
<dbReference type="InterPro" id="IPR039538">
    <property type="entry name" value="BetI_C"/>
</dbReference>
<keyword evidence="2" id="KW-0805">Transcription regulation</keyword>
<evidence type="ECO:0000256" key="4">
    <source>
        <dbReference type="ARBA" id="ARBA00023163"/>
    </source>
</evidence>
<keyword evidence="4" id="KW-0804">Transcription</keyword>
<feature type="DNA-binding region" description="H-T-H motif" evidence="5">
    <location>
        <begin position="31"/>
        <end position="50"/>
    </location>
</feature>
<evidence type="ECO:0000313" key="7">
    <source>
        <dbReference type="EMBL" id="OMD44712.1"/>
    </source>
</evidence>
<dbReference type="PANTHER" id="PTHR30055:SF226">
    <property type="entry name" value="HTH-TYPE TRANSCRIPTIONAL REGULATOR PKSA"/>
    <property type="match status" value="1"/>
</dbReference>
<dbReference type="InterPro" id="IPR050109">
    <property type="entry name" value="HTH-type_TetR-like_transc_reg"/>
</dbReference>
<dbReference type="Pfam" id="PF00440">
    <property type="entry name" value="TetR_N"/>
    <property type="match status" value="1"/>
</dbReference>
<evidence type="ECO:0000256" key="2">
    <source>
        <dbReference type="ARBA" id="ARBA00023015"/>
    </source>
</evidence>
<dbReference type="InterPro" id="IPR001647">
    <property type="entry name" value="HTH_TetR"/>
</dbReference>
<evidence type="ECO:0000259" key="6">
    <source>
        <dbReference type="PROSITE" id="PS50977"/>
    </source>
</evidence>
<dbReference type="PANTHER" id="PTHR30055">
    <property type="entry name" value="HTH-TYPE TRANSCRIPTIONAL REGULATOR RUTR"/>
    <property type="match status" value="1"/>
</dbReference>
<gene>
    <name evidence="7" type="ORF">BSK56_21650</name>
</gene>
<protein>
    <submittedName>
        <fullName evidence="7">TetR family transcriptional regulator</fullName>
    </submittedName>
</protein>
<keyword evidence="3 5" id="KW-0238">DNA-binding</keyword>
<dbReference type="Gene3D" id="1.10.357.10">
    <property type="entry name" value="Tetracycline Repressor, domain 2"/>
    <property type="match status" value="1"/>
</dbReference>